<reference evidence="2" key="1">
    <citation type="submission" date="2020-01" db="EMBL/GenBank/DDBJ databases">
        <authorList>
            <person name="Rat A."/>
        </authorList>
    </citation>
    <scope>NUCLEOTIDE SEQUENCE</scope>
    <source>
        <strain evidence="2">LMG 28251</strain>
    </source>
</reference>
<feature type="region of interest" description="Disordered" evidence="1">
    <location>
        <begin position="15"/>
        <end position="38"/>
    </location>
</feature>
<protein>
    <submittedName>
        <fullName evidence="2">DUF2336 domain-containing protein</fullName>
    </submittedName>
</protein>
<dbReference type="EMBL" id="JAAEDH010000006">
    <property type="protein sequence ID" value="MBR0654900.1"/>
    <property type="molecule type" value="Genomic_DNA"/>
</dbReference>
<evidence type="ECO:0000256" key="1">
    <source>
        <dbReference type="SAM" id="MobiDB-lite"/>
    </source>
</evidence>
<name>A0AAF1KJD6_9PROT</name>
<reference evidence="2" key="2">
    <citation type="journal article" date="2021" name="Syst. Appl. Microbiol.">
        <title>Roseomonas hellenica sp. nov., isolated from roots of wild-growing Alkanna tinctoria.</title>
        <authorList>
            <person name="Rat A."/>
            <person name="Naranjo H.D."/>
            <person name="Lebbe L."/>
            <person name="Cnockaert M."/>
            <person name="Krigas N."/>
            <person name="Grigoriadou K."/>
            <person name="Maloupa E."/>
            <person name="Willems A."/>
        </authorList>
    </citation>
    <scope>NUCLEOTIDE SEQUENCE</scope>
    <source>
        <strain evidence="2">LMG 28251</strain>
    </source>
</reference>
<dbReference type="AlphaFoldDB" id="A0AAF1KJD6"/>
<organism evidence="2 3">
    <name type="scientific">Plastoroseomonas arctica</name>
    <dbReference type="NCBI Taxonomy" id="1509237"/>
    <lineage>
        <taxon>Bacteria</taxon>
        <taxon>Pseudomonadati</taxon>
        <taxon>Pseudomonadota</taxon>
        <taxon>Alphaproteobacteria</taxon>
        <taxon>Acetobacterales</taxon>
        <taxon>Acetobacteraceae</taxon>
        <taxon>Plastoroseomonas</taxon>
    </lineage>
</organism>
<comment type="caution">
    <text evidence="2">The sequence shown here is derived from an EMBL/GenBank/DDBJ whole genome shotgun (WGS) entry which is preliminary data.</text>
</comment>
<keyword evidence="3" id="KW-1185">Reference proteome</keyword>
<gene>
    <name evidence="2" type="ORF">GXW79_07400</name>
</gene>
<sequence>MPAIIRDLPAPRFPSARDIRAPSGSAAAFPGAAHRPAGRIRAEPVERATLAARMALLATASLSDSQEAQIRGFLERLGDDAELLVRATIALAVQRSTTAPRQVIRRLARDAQASVSGPVLRTSPLLAEAELIELALAPPGGATRATIAARTDIGPGLAAAIIATQDRDAVAILLGNPGARIDADALQTVVEAARREPSWQAALVTRAGLPREAALAIGEYVTGERLAALAARLDLPPDTTAALLELMIRRLGTAPPQGEDDAAAFERAWVLHNARLLCDALVQQAALREEDRFVIAALKIRSGVDVRVIDRVIERRDAEAVAALAARAGFGFACTQAVVALLGPSEHRRADPERRTRHRYLATQAG</sequence>
<evidence type="ECO:0000313" key="3">
    <source>
        <dbReference type="Proteomes" id="UP001196068"/>
    </source>
</evidence>
<accession>A0AAF1KJD6</accession>
<feature type="compositionally biased region" description="Low complexity" evidence="1">
    <location>
        <begin position="21"/>
        <end position="35"/>
    </location>
</feature>
<dbReference type="Pfam" id="PF10098">
    <property type="entry name" value="DUF2336"/>
    <property type="match status" value="1"/>
</dbReference>
<evidence type="ECO:0000313" key="2">
    <source>
        <dbReference type="EMBL" id="MBR0654900.1"/>
    </source>
</evidence>
<dbReference type="InterPro" id="IPR019285">
    <property type="entry name" value="DUF2336"/>
</dbReference>
<dbReference type="Proteomes" id="UP001196068">
    <property type="component" value="Unassembled WGS sequence"/>
</dbReference>
<proteinExistence type="predicted"/>
<dbReference type="RefSeq" id="WP_211873717.1">
    <property type="nucleotide sequence ID" value="NZ_JAAEDH010000006.1"/>
</dbReference>